<sequence>MSTTTITLSASIISLDYRYCCHNQCDDAAISTIPRRCSGMSQMVRQSVIDAPLDHHHTWGLATGSSRRAWTTGSKRISYPTHPCEVADYIESKLLVAFQQLHTTCNGSETTSFVEVGKAPKNRYTRLSSPGDVVHHGLVQGASRHDDKPVDVAQ</sequence>
<evidence type="ECO:0000313" key="2">
    <source>
        <dbReference type="Proteomes" id="UP000799778"/>
    </source>
</evidence>
<dbReference type="GeneID" id="54283887"/>
<gene>
    <name evidence="1" type="ORF">BU24DRAFT_416566</name>
</gene>
<dbReference type="EMBL" id="ML978066">
    <property type="protein sequence ID" value="KAF2020904.1"/>
    <property type="molecule type" value="Genomic_DNA"/>
</dbReference>
<dbReference type="Proteomes" id="UP000799778">
    <property type="component" value="Unassembled WGS sequence"/>
</dbReference>
<dbReference type="AlphaFoldDB" id="A0A6A5Y8K6"/>
<reference evidence="1" key="1">
    <citation type="journal article" date="2020" name="Stud. Mycol.">
        <title>101 Dothideomycetes genomes: a test case for predicting lifestyles and emergence of pathogens.</title>
        <authorList>
            <person name="Haridas S."/>
            <person name="Albert R."/>
            <person name="Binder M."/>
            <person name="Bloem J."/>
            <person name="Labutti K."/>
            <person name="Salamov A."/>
            <person name="Andreopoulos B."/>
            <person name="Baker S."/>
            <person name="Barry K."/>
            <person name="Bills G."/>
            <person name="Bluhm B."/>
            <person name="Cannon C."/>
            <person name="Castanera R."/>
            <person name="Culley D."/>
            <person name="Daum C."/>
            <person name="Ezra D."/>
            <person name="Gonzalez J."/>
            <person name="Henrissat B."/>
            <person name="Kuo A."/>
            <person name="Liang C."/>
            <person name="Lipzen A."/>
            <person name="Lutzoni F."/>
            <person name="Magnuson J."/>
            <person name="Mondo S."/>
            <person name="Nolan M."/>
            <person name="Ohm R."/>
            <person name="Pangilinan J."/>
            <person name="Park H.-J."/>
            <person name="Ramirez L."/>
            <person name="Alfaro M."/>
            <person name="Sun H."/>
            <person name="Tritt A."/>
            <person name="Yoshinaga Y."/>
            <person name="Zwiers L.-H."/>
            <person name="Turgeon B."/>
            <person name="Goodwin S."/>
            <person name="Spatafora J."/>
            <person name="Crous P."/>
            <person name="Grigoriev I."/>
        </authorList>
    </citation>
    <scope>NUCLEOTIDE SEQUENCE</scope>
    <source>
        <strain evidence="1">CBS 175.79</strain>
    </source>
</reference>
<proteinExistence type="predicted"/>
<keyword evidence="2" id="KW-1185">Reference proteome</keyword>
<protein>
    <submittedName>
        <fullName evidence="1">Uncharacterized protein</fullName>
    </submittedName>
</protein>
<name>A0A6A5Y8K6_9PLEO</name>
<evidence type="ECO:0000313" key="1">
    <source>
        <dbReference type="EMBL" id="KAF2020904.1"/>
    </source>
</evidence>
<organism evidence="1 2">
    <name type="scientific">Aaosphaeria arxii CBS 175.79</name>
    <dbReference type="NCBI Taxonomy" id="1450172"/>
    <lineage>
        <taxon>Eukaryota</taxon>
        <taxon>Fungi</taxon>
        <taxon>Dikarya</taxon>
        <taxon>Ascomycota</taxon>
        <taxon>Pezizomycotina</taxon>
        <taxon>Dothideomycetes</taxon>
        <taxon>Pleosporomycetidae</taxon>
        <taxon>Pleosporales</taxon>
        <taxon>Pleosporales incertae sedis</taxon>
        <taxon>Aaosphaeria</taxon>
    </lineage>
</organism>
<dbReference type="RefSeq" id="XP_033389243.1">
    <property type="nucleotide sequence ID" value="XM_033526490.1"/>
</dbReference>
<accession>A0A6A5Y8K6</accession>